<dbReference type="Pfam" id="PF03029">
    <property type="entry name" value="ATP_bind_1"/>
    <property type="match status" value="1"/>
</dbReference>
<accession>A0ABV6XSN6</accession>
<evidence type="ECO:0000256" key="3">
    <source>
        <dbReference type="ARBA" id="ARBA00022801"/>
    </source>
</evidence>
<dbReference type="InterPro" id="IPR027417">
    <property type="entry name" value="P-loop_NTPase"/>
</dbReference>
<gene>
    <name evidence="5" type="ORF">ABUW04_22780</name>
</gene>
<evidence type="ECO:0000313" key="5">
    <source>
        <dbReference type="EMBL" id="MFC1441088.1"/>
    </source>
</evidence>
<dbReference type="Gene3D" id="3.40.50.300">
    <property type="entry name" value="P-loop containing nucleotide triphosphate hydrolases"/>
    <property type="match status" value="1"/>
</dbReference>
<keyword evidence="3" id="KW-0378">Hydrolase</keyword>
<dbReference type="PANTHER" id="PTHR42708">
    <property type="entry name" value="ATP/GTP-BINDING PROTEIN-RELATED"/>
    <property type="match status" value="1"/>
</dbReference>
<sequence>MDFASSRPAPPAAATGARTTTSAKIVVAGGFGVGKTTLVGAVSEINPLRTEAVMTSASAGIDDLSHVADKTTTTVAMDFGRITLDEDLILYLFGTPGQDRFWFMWDDLVRGAIGAVVLVDTRRLADCFPAIDYFENSGLPFVVALNAFDGNQTHNPDEVREALQLGPDTPVITTDARRRDSAKSALITLVEHALLARLR</sequence>
<dbReference type="RefSeq" id="WP_134000587.1">
    <property type="nucleotide sequence ID" value="NZ_JBEUKS010000008.1"/>
</dbReference>
<comment type="caution">
    <text evidence="5">The sequence shown here is derived from an EMBL/GenBank/DDBJ whole genome shotgun (WGS) entry which is preliminary data.</text>
</comment>
<dbReference type="SUPFAM" id="SSF52540">
    <property type="entry name" value="P-loop containing nucleoside triphosphate hydrolases"/>
    <property type="match status" value="1"/>
</dbReference>
<evidence type="ECO:0000256" key="1">
    <source>
        <dbReference type="ARBA" id="ARBA00005290"/>
    </source>
</evidence>
<evidence type="ECO:0000256" key="4">
    <source>
        <dbReference type="ARBA" id="ARBA00023134"/>
    </source>
</evidence>
<reference evidence="5 6" key="1">
    <citation type="submission" date="2024-06" db="EMBL/GenBank/DDBJ databases">
        <authorList>
            <person name="Lee S.D."/>
        </authorList>
    </citation>
    <scope>NUCLEOTIDE SEQUENCE [LARGE SCALE GENOMIC DNA]</scope>
    <source>
        <strain evidence="5 6">N1-10</strain>
    </source>
</reference>
<dbReference type="InterPro" id="IPR004130">
    <property type="entry name" value="Gpn"/>
</dbReference>
<dbReference type="EMBL" id="JBEUKS010000008">
    <property type="protein sequence ID" value="MFC1441088.1"/>
    <property type="molecule type" value="Genomic_DNA"/>
</dbReference>
<protein>
    <submittedName>
        <fullName evidence="5">ATP/GTP-binding protein</fullName>
    </submittedName>
</protein>
<dbReference type="CDD" id="cd00882">
    <property type="entry name" value="Ras_like_GTPase"/>
    <property type="match status" value="1"/>
</dbReference>
<evidence type="ECO:0000313" key="6">
    <source>
        <dbReference type="Proteomes" id="UP001592581"/>
    </source>
</evidence>
<proteinExistence type="inferred from homology"/>
<dbReference type="InterPro" id="IPR052705">
    <property type="entry name" value="Gliding_Motility_GTPase"/>
</dbReference>
<keyword evidence="4" id="KW-0342">GTP-binding</keyword>
<dbReference type="Proteomes" id="UP001592581">
    <property type="component" value="Unassembled WGS sequence"/>
</dbReference>
<organism evidence="5 6">
    <name type="scientific">Streptacidiphilus jeojiensis</name>
    <dbReference type="NCBI Taxonomy" id="3229225"/>
    <lineage>
        <taxon>Bacteria</taxon>
        <taxon>Bacillati</taxon>
        <taxon>Actinomycetota</taxon>
        <taxon>Actinomycetes</taxon>
        <taxon>Kitasatosporales</taxon>
        <taxon>Streptomycetaceae</taxon>
        <taxon>Streptacidiphilus</taxon>
    </lineage>
</organism>
<keyword evidence="6" id="KW-1185">Reference proteome</keyword>
<name>A0ABV6XSN6_9ACTN</name>
<evidence type="ECO:0000256" key="2">
    <source>
        <dbReference type="ARBA" id="ARBA00022741"/>
    </source>
</evidence>
<keyword evidence="2" id="KW-0547">Nucleotide-binding</keyword>
<comment type="similarity">
    <text evidence="1">Belongs to the GPN-loop GTPase family.</text>
</comment>
<dbReference type="PANTHER" id="PTHR42708:SF1">
    <property type="entry name" value="GLIDING MOTILITY PROTEIN MGLA"/>
    <property type="match status" value="1"/>
</dbReference>